<keyword evidence="5" id="KW-1185">Reference proteome</keyword>
<dbReference type="Pfam" id="PF07731">
    <property type="entry name" value="Cu-oxidase_2"/>
    <property type="match status" value="1"/>
</dbReference>
<sequence>MSIRSTAQTLKQFPVPTETQELRLQEFFFHFHFIHGHPAINGKQFVYPSSALQTYPTHPGDTPCNPPYCTSRNCKCTHTVKLETKRIVQLVLFSRGLKESYPIHFHGHQFHVVKVGYPYYDPITGFNFAPSPDIRCHNDDCSNATWMDPSWHHGIPDLNLKNPPVKDTVNIPMGGYVVIRFSANNPGYWLLHSQLGHHQSQGMSMIIQEGDQSIMALTPPNFPTCGSFESSKEDIEKAINDQKMLGASQTMQHCGSVLYINR</sequence>
<organism evidence="5 6">
    <name type="scientific">Crassostrea virginica</name>
    <name type="common">Eastern oyster</name>
    <dbReference type="NCBI Taxonomy" id="6565"/>
    <lineage>
        <taxon>Eukaryota</taxon>
        <taxon>Metazoa</taxon>
        <taxon>Spiralia</taxon>
        <taxon>Lophotrochozoa</taxon>
        <taxon>Mollusca</taxon>
        <taxon>Bivalvia</taxon>
        <taxon>Autobranchia</taxon>
        <taxon>Pteriomorphia</taxon>
        <taxon>Ostreida</taxon>
        <taxon>Ostreoidea</taxon>
        <taxon>Ostreidae</taxon>
        <taxon>Crassostrea</taxon>
    </lineage>
</organism>
<dbReference type="SUPFAM" id="SSF49503">
    <property type="entry name" value="Cupredoxins"/>
    <property type="match status" value="1"/>
</dbReference>
<dbReference type="InterPro" id="IPR045087">
    <property type="entry name" value="Cu-oxidase_fam"/>
</dbReference>
<evidence type="ECO:0000313" key="6">
    <source>
        <dbReference type="RefSeq" id="XP_022303575.1"/>
    </source>
</evidence>
<dbReference type="GeneID" id="111111096"/>
<dbReference type="KEGG" id="cvn:111111096"/>
<dbReference type="RefSeq" id="XP_022303575.1">
    <property type="nucleotide sequence ID" value="XM_022447867.1"/>
</dbReference>
<feature type="domain" description="Plastocyanin-like" evidence="4">
    <location>
        <begin position="72"/>
        <end position="212"/>
    </location>
</feature>
<evidence type="ECO:0000256" key="2">
    <source>
        <dbReference type="ARBA" id="ARBA00023002"/>
    </source>
</evidence>
<dbReference type="OrthoDB" id="10066563at2759"/>
<dbReference type="Proteomes" id="UP000694844">
    <property type="component" value="Chromosome 9"/>
</dbReference>
<proteinExistence type="predicted"/>
<dbReference type="PANTHER" id="PTHR11709:SF394">
    <property type="entry name" value="FI03373P-RELATED"/>
    <property type="match status" value="1"/>
</dbReference>
<dbReference type="CDD" id="cd13905">
    <property type="entry name" value="CuRO_3_tcLLC2_insect_like"/>
    <property type="match status" value="1"/>
</dbReference>
<evidence type="ECO:0000313" key="5">
    <source>
        <dbReference type="Proteomes" id="UP000694844"/>
    </source>
</evidence>
<dbReference type="InterPro" id="IPR011706">
    <property type="entry name" value="Cu-oxidase_C"/>
</dbReference>
<gene>
    <name evidence="6" type="primary">LOC111111096</name>
</gene>
<evidence type="ECO:0000259" key="4">
    <source>
        <dbReference type="Pfam" id="PF07731"/>
    </source>
</evidence>
<dbReference type="Gene3D" id="2.60.40.420">
    <property type="entry name" value="Cupredoxins - blue copper proteins"/>
    <property type="match status" value="1"/>
</dbReference>
<keyword evidence="2" id="KW-0560">Oxidoreductase</keyword>
<keyword evidence="1" id="KW-0479">Metal-binding</keyword>
<dbReference type="GO" id="GO:0005507">
    <property type="term" value="F:copper ion binding"/>
    <property type="evidence" value="ECO:0007669"/>
    <property type="project" value="InterPro"/>
</dbReference>
<name>A0A8B8BJP5_CRAVI</name>
<dbReference type="AlphaFoldDB" id="A0A8B8BJP5"/>
<dbReference type="GO" id="GO:0006826">
    <property type="term" value="P:iron ion transport"/>
    <property type="evidence" value="ECO:0007669"/>
    <property type="project" value="TreeGrafter"/>
</dbReference>
<dbReference type="PANTHER" id="PTHR11709">
    <property type="entry name" value="MULTI-COPPER OXIDASE"/>
    <property type="match status" value="1"/>
</dbReference>
<protein>
    <submittedName>
        <fullName evidence="6">Laccase-2-like</fullName>
    </submittedName>
</protein>
<dbReference type="GO" id="GO:0016491">
    <property type="term" value="F:oxidoreductase activity"/>
    <property type="evidence" value="ECO:0007669"/>
    <property type="project" value="UniProtKB-KW"/>
</dbReference>
<dbReference type="GO" id="GO:0005886">
    <property type="term" value="C:plasma membrane"/>
    <property type="evidence" value="ECO:0007669"/>
    <property type="project" value="TreeGrafter"/>
</dbReference>
<keyword evidence="3" id="KW-0186">Copper</keyword>
<dbReference type="PROSITE" id="PS00079">
    <property type="entry name" value="MULTICOPPER_OXIDASE1"/>
    <property type="match status" value="1"/>
</dbReference>
<dbReference type="InterPro" id="IPR033138">
    <property type="entry name" value="Cu_oxidase_CS"/>
</dbReference>
<evidence type="ECO:0000256" key="3">
    <source>
        <dbReference type="ARBA" id="ARBA00023008"/>
    </source>
</evidence>
<reference evidence="6" key="1">
    <citation type="submission" date="2025-08" db="UniProtKB">
        <authorList>
            <consortium name="RefSeq"/>
        </authorList>
    </citation>
    <scope>IDENTIFICATION</scope>
    <source>
        <tissue evidence="6">Whole sample</tissue>
    </source>
</reference>
<accession>A0A8B8BJP5</accession>
<dbReference type="InterPro" id="IPR008972">
    <property type="entry name" value="Cupredoxin"/>
</dbReference>
<evidence type="ECO:0000256" key="1">
    <source>
        <dbReference type="ARBA" id="ARBA00022723"/>
    </source>
</evidence>